<keyword evidence="2" id="KW-1185">Reference proteome</keyword>
<evidence type="ECO:0000313" key="1">
    <source>
        <dbReference type="EMBL" id="ADM96631.1"/>
    </source>
</evidence>
<dbReference type="STRING" id="198628.Dda3937_04453"/>
<proteinExistence type="predicted"/>
<dbReference type="EMBL" id="CP002038">
    <property type="protein sequence ID" value="ADM96631.1"/>
    <property type="molecule type" value="Genomic_DNA"/>
</dbReference>
<gene>
    <name evidence="1" type="ordered locus">Dda3937_04453</name>
</gene>
<dbReference type="AlphaFoldDB" id="E0SIB7"/>
<name>E0SIB7_DICD3</name>
<reference evidence="1 2" key="1">
    <citation type="journal article" date="2011" name="J. Bacteriol.">
        <title>Genome sequence of the plant-pathogenic bacterium Dickeya dadantii 3937.</title>
        <authorList>
            <person name="Glasner J.D."/>
            <person name="Yang C.H."/>
            <person name="Reverchon S."/>
            <person name="Hugouvieux-Cotte-Pattat N."/>
            <person name="Condemine G."/>
            <person name="Bohin J.P."/>
            <person name="Van Gijsegem F."/>
            <person name="Yang S."/>
            <person name="Franza T."/>
            <person name="Expert D."/>
            <person name="Plunkett G. III"/>
            <person name="San Francisco M.J."/>
            <person name="Charkowski A.O."/>
            <person name="Py B."/>
            <person name="Bell K."/>
            <person name="Rauscher L."/>
            <person name="Rodriguez-Palenzuela P."/>
            <person name="Toussaint A."/>
            <person name="Holeva M.C."/>
            <person name="He S.Y."/>
            <person name="Douet V."/>
            <person name="Boccara M."/>
            <person name="Blanco C."/>
            <person name="Toth I."/>
            <person name="Anderson B.D."/>
            <person name="Biehl B.S."/>
            <person name="Mau B."/>
            <person name="Flynn S.M."/>
            <person name="Barras F."/>
            <person name="Lindeberg M."/>
            <person name="Birch P.R."/>
            <person name="Tsuyumu S."/>
            <person name="Shi X."/>
            <person name="Hibbing M."/>
            <person name="Yap M.N."/>
            <person name="Carpentier M."/>
            <person name="Dassa E."/>
            <person name="Umehara M."/>
            <person name="Kim J.F."/>
            <person name="Rusch M."/>
            <person name="Soni P."/>
            <person name="Mayhew G.F."/>
            <person name="Fouts D.E."/>
            <person name="Gill S.R."/>
            <person name="Blattner F.R."/>
            <person name="Keen N.T."/>
            <person name="Perna N.T."/>
        </authorList>
    </citation>
    <scope>NUCLEOTIDE SEQUENCE [LARGE SCALE GENOMIC DNA]</scope>
    <source>
        <strain evidence="1 2">3937</strain>
    </source>
</reference>
<accession>E0SIB7</accession>
<protein>
    <submittedName>
        <fullName evidence="1">Uncharacterized protein</fullName>
    </submittedName>
</protein>
<sequence length="76" mass="8399">MTENAVSGRKGVNSVHAGKAVFCADSPTFPPLYRVMHFPHRITAGKQQIIDIQQVNYSPPLRVYRHPGSGGSRRIP</sequence>
<evidence type="ECO:0000313" key="2">
    <source>
        <dbReference type="Proteomes" id="UP000006859"/>
    </source>
</evidence>
<dbReference type="KEGG" id="ddd:Dda3937_04453"/>
<dbReference type="Proteomes" id="UP000006859">
    <property type="component" value="Chromosome"/>
</dbReference>
<dbReference type="HOGENOM" id="CLU_2648666_0_0_6"/>
<organism evidence="1 2">
    <name type="scientific">Dickeya dadantii (strain 3937)</name>
    <name type="common">Erwinia chrysanthemi (strain 3937)</name>
    <dbReference type="NCBI Taxonomy" id="198628"/>
    <lineage>
        <taxon>Bacteria</taxon>
        <taxon>Pseudomonadati</taxon>
        <taxon>Pseudomonadota</taxon>
        <taxon>Gammaproteobacteria</taxon>
        <taxon>Enterobacterales</taxon>
        <taxon>Pectobacteriaceae</taxon>
        <taxon>Dickeya</taxon>
    </lineage>
</organism>